<name>A0A9J7LMU7_BRAFL</name>
<protein>
    <submittedName>
        <fullName evidence="4">Uncharacterized protein LOC118421712</fullName>
    </submittedName>
</protein>
<dbReference type="OMA" id="ICEWHRI"/>
<evidence type="ECO:0000313" key="3">
    <source>
        <dbReference type="Proteomes" id="UP000001554"/>
    </source>
</evidence>
<dbReference type="Proteomes" id="UP000001554">
    <property type="component" value="Chromosome 8"/>
</dbReference>
<proteinExistence type="predicted"/>
<dbReference type="SUPFAM" id="SSF52540">
    <property type="entry name" value="P-loop containing nucleoside triphosphate hydrolases"/>
    <property type="match status" value="1"/>
</dbReference>
<dbReference type="Pfam" id="PF05729">
    <property type="entry name" value="NACHT"/>
    <property type="match status" value="1"/>
</dbReference>
<dbReference type="PANTHER" id="PTHR46844:SF1">
    <property type="entry name" value="SLR5058 PROTEIN"/>
    <property type="match status" value="1"/>
</dbReference>
<feature type="region of interest" description="Disordered" evidence="1">
    <location>
        <begin position="336"/>
        <end position="364"/>
    </location>
</feature>
<dbReference type="GeneID" id="118421712"/>
<dbReference type="PROSITE" id="PS50837">
    <property type="entry name" value="NACHT"/>
    <property type="match status" value="1"/>
</dbReference>
<evidence type="ECO:0000259" key="2">
    <source>
        <dbReference type="PROSITE" id="PS50837"/>
    </source>
</evidence>
<dbReference type="AlphaFoldDB" id="A0A9J7LMU7"/>
<dbReference type="PANTHER" id="PTHR46844">
    <property type="entry name" value="SLR5058 PROTEIN"/>
    <property type="match status" value="1"/>
</dbReference>
<gene>
    <name evidence="4" type="primary">LOC118421712</name>
</gene>
<sequence>MALSKPSSLDPVYTPGTARGAKLAALLVDEGTSLVRKIFEGEVQKMSPPSLRKQLRRHKKYLTGLRYLNSGQRKTLYPSSGDIPNTPHAFDINLLELLLKEIPWLELGKDTPYSAERDRLRRFRNANHGHRPCTNLSKEDFNRLWEELTEILIALGGDRDDISARLNQSIDPEQETMYFSLLEKQYKEDMELKEILLAQGESLKKWQEEVLDQGKSLLVGQETLLAQGVGLKVGQDQLLAQGANLTNQGDCLKRGQDHLSAQGESLKKGQETILAQGERQMKWQDRLLAQGESQIRRQEELLHQGESLEKGQETILAQGQSQKKGQEEILEELRKLPEKVRDAQSPGTDSGQPEDSTSRTGLADAPDDVISCLKDLYATEYAHVRPLPWCEDLNLHLGEVYTSLQLQQRDGRGNFKDTDSIVSLADIFNAMEGEGSQVSVRSNVRKVRVEGNPGIGKSCSCQKLAYDWSCGKLDRFKVVFFLEMRHLAGTVKDAIFEQLLPKDTKTTPDQLWTYIQENQDDVLFILDGLDELSQSAREVTDVVDLIQGKILRNCHVLVTSRPYQCVKDLEKCHQFYKIVGYSRKNAMAFIYKYFAESPASAAKLVEQLNSYMHLPEVVFTINKLEEELLASKLSLSELLANPLSNLLICVVWEDNNRQLPSSKAELYEMIVLSIAKRFCSKKTLPMEGDQLPPKIEEALRGLEKLSWEGLEQEQLQFSIDEITKKYDTTADNMLNMGLLTRDNSFARIKRTCYCSFLHKTFQEYMAARYISGIVTDESSRDVGMACIRSLLGLTKADMVTEGTNKEEAITCLRGLFGLRKAPDIDTKLILKCRRKHREIQNWLPLILGEKADPLFDMFAEELKKAQTDEDREVLSFVCIMLLGKAAAGGKMAEIVAPCLPQHLTNNLGDLSEQYDHHIYWFVGLTHVLTCQKKLRASNNPRLIQHLTVNCGHITASSSEQEKLDLLENTLSDYGKIRSVTLLDAGCVSRAVHHNFSPLRTFIPRCGTESVTICINPYDTLYLSLSSSLEQLSKAPMVEQIRISVGCVIRHIDEPEADFSEYDRLLAHVISRQSCLRSIRLKVTGWSRGNSEIRGFGNLAATLQSISQHSRLQDVEFELPRNDHVVFSEDTRFDNEMVCMVNNVPLIKYKAHETVNVEPMVYNLTECLKKNKVLKTMSLRWRLGKVQSMTSKIYHGVCSHQSVSNLCLAIRRNRTLKSLVIDGMFAHGQLQPRRKARVVAKLMRHKPSNYEELRITIVRRLRPSRNDFVTFPHI</sequence>
<dbReference type="RefSeq" id="XP_035685083.1">
    <property type="nucleotide sequence ID" value="XM_035829190.1"/>
</dbReference>
<reference evidence="4" key="2">
    <citation type="submission" date="2025-08" db="UniProtKB">
        <authorList>
            <consortium name="RefSeq"/>
        </authorList>
    </citation>
    <scope>IDENTIFICATION</scope>
    <source>
        <strain evidence="4">S238N-H82</strain>
        <tissue evidence="4">Testes</tissue>
    </source>
</reference>
<dbReference type="KEGG" id="bfo:118421712"/>
<dbReference type="InterPro" id="IPR007111">
    <property type="entry name" value="NACHT_NTPase"/>
</dbReference>
<keyword evidence="3" id="KW-1185">Reference proteome</keyword>
<feature type="domain" description="NACHT" evidence="2">
    <location>
        <begin position="445"/>
        <end position="562"/>
    </location>
</feature>
<evidence type="ECO:0000313" key="4">
    <source>
        <dbReference type="RefSeq" id="XP_035685083.1"/>
    </source>
</evidence>
<feature type="compositionally biased region" description="Polar residues" evidence="1">
    <location>
        <begin position="345"/>
        <end position="360"/>
    </location>
</feature>
<dbReference type="InterPro" id="IPR041249">
    <property type="entry name" value="HEPN_DZIP3"/>
</dbReference>
<dbReference type="OrthoDB" id="120976at2759"/>
<reference evidence="3" key="1">
    <citation type="journal article" date="2020" name="Nat. Ecol. Evol.">
        <title>Deeply conserved synteny resolves early events in vertebrate evolution.</title>
        <authorList>
            <person name="Simakov O."/>
            <person name="Marletaz F."/>
            <person name="Yue J.X."/>
            <person name="O'Connell B."/>
            <person name="Jenkins J."/>
            <person name="Brandt A."/>
            <person name="Calef R."/>
            <person name="Tung C.H."/>
            <person name="Huang T.K."/>
            <person name="Schmutz J."/>
            <person name="Satoh N."/>
            <person name="Yu J.K."/>
            <person name="Putnam N.H."/>
            <person name="Green R.E."/>
            <person name="Rokhsar D.S."/>
        </authorList>
    </citation>
    <scope>NUCLEOTIDE SEQUENCE [LARGE SCALE GENOMIC DNA]</scope>
    <source>
        <strain evidence="3">S238N-H82</strain>
    </source>
</reference>
<dbReference type="Pfam" id="PF18738">
    <property type="entry name" value="HEPN_DZIP3"/>
    <property type="match status" value="1"/>
</dbReference>
<dbReference type="Gene3D" id="3.40.50.300">
    <property type="entry name" value="P-loop containing nucleotide triphosphate hydrolases"/>
    <property type="match status" value="1"/>
</dbReference>
<accession>A0A9J7LMU7</accession>
<dbReference type="InterPro" id="IPR027417">
    <property type="entry name" value="P-loop_NTPase"/>
</dbReference>
<evidence type="ECO:0000256" key="1">
    <source>
        <dbReference type="SAM" id="MobiDB-lite"/>
    </source>
</evidence>
<organism evidence="3 4">
    <name type="scientific">Branchiostoma floridae</name>
    <name type="common">Florida lancelet</name>
    <name type="synonym">Amphioxus</name>
    <dbReference type="NCBI Taxonomy" id="7739"/>
    <lineage>
        <taxon>Eukaryota</taxon>
        <taxon>Metazoa</taxon>
        <taxon>Chordata</taxon>
        <taxon>Cephalochordata</taxon>
        <taxon>Leptocardii</taxon>
        <taxon>Amphioxiformes</taxon>
        <taxon>Branchiostomatidae</taxon>
        <taxon>Branchiostoma</taxon>
    </lineage>
</organism>